<name>A0A7X4GXV6_9BURK</name>
<dbReference type="RefSeq" id="WP_161017043.1">
    <property type="nucleotide sequence ID" value="NZ_WWCK01000011.1"/>
</dbReference>
<evidence type="ECO:0000313" key="2">
    <source>
        <dbReference type="Proteomes" id="UP000450012"/>
    </source>
</evidence>
<evidence type="ECO:0000313" key="1">
    <source>
        <dbReference type="EMBL" id="MYM70544.1"/>
    </source>
</evidence>
<accession>A0A7X4GXV6</accession>
<dbReference type="EMBL" id="WWCK01000011">
    <property type="protein sequence ID" value="MYM70544.1"/>
    <property type="molecule type" value="Genomic_DNA"/>
</dbReference>
<comment type="caution">
    <text evidence="1">The sequence shown here is derived from an EMBL/GenBank/DDBJ whole genome shotgun (WGS) entry which is preliminary data.</text>
</comment>
<dbReference type="AlphaFoldDB" id="A0A7X4GXV6"/>
<proteinExistence type="predicted"/>
<protein>
    <submittedName>
        <fullName evidence="1">Phage tail assembly protein</fullName>
    </submittedName>
</protein>
<dbReference type="Proteomes" id="UP000450012">
    <property type="component" value="Unassembled WGS sequence"/>
</dbReference>
<reference evidence="1 2" key="1">
    <citation type="submission" date="2019-12" db="EMBL/GenBank/DDBJ databases">
        <title>Novel species isolated from a subtropical stream in China.</title>
        <authorList>
            <person name="Lu H."/>
        </authorList>
    </citation>
    <scope>NUCLEOTIDE SEQUENCE [LARGE SCALE GENOMIC DNA]</scope>
    <source>
        <strain evidence="1 2">FT55W</strain>
    </source>
</reference>
<sequence>MTTTTVKDPNTYTLTSPLQRGNQTITDVTLRRPLAGELRGTKLTAIVDLDIDSMAKVFPRITTPMLTEQDVYRLDPADILQLGGLFNAFFLPKEQPANTESPTE</sequence>
<gene>
    <name evidence="1" type="ORF">GTP45_27580</name>
</gene>
<dbReference type="InterPro" id="IPR019289">
    <property type="entry name" value="Phage_tail_E/E"/>
</dbReference>
<keyword evidence="2" id="KW-1185">Reference proteome</keyword>
<organism evidence="1 2">
    <name type="scientific">Duganella rivi</name>
    <dbReference type="NCBI Taxonomy" id="2666083"/>
    <lineage>
        <taxon>Bacteria</taxon>
        <taxon>Pseudomonadati</taxon>
        <taxon>Pseudomonadota</taxon>
        <taxon>Betaproteobacteria</taxon>
        <taxon>Burkholderiales</taxon>
        <taxon>Oxalobacteraceae</taxon>
        <taxon>Telluria group</taxon>
        <taxon>Duganella</taxon>
    </lineage>
</organism>
<dbReference type="Pfam" id="PF10109">
    <property type="entry name" value="Phage_TAC_7"/>
    <property type="match status" value="1"/>
</dbReference>